<proteinExistence type="predicted"/>
<organism evidence="1 2">
    <name type="scientific">Coptis chinensis</name>
    <dbReference type="NCBI Taxonomy" id="261450"/>
    <lineage>
        <taxon>Eukaryota</taxon>
        <taxon>Viridiplantae</taxon>
        <taxon>Streptophyta</taxon>
        <taxon>Embryophyta</taxon>
        <taxon>Tracheophyta</taxon>
        <taxon>Spermatophyta</taxon>
        <taxon>Magnoliopsida</taxon>
        <taxon>Ranunculales</taxon>
        <taxon>Ranunculaceae</taxon>
        <taxon>Coptidoideae</taxon>
        <taxon>Coptis</taxon>
    </lineage>
</organism>
<dbReference type="Proteomes" id="UP000631114">
    <property type="component" value="Unassembled WGS sequence"/>
</dbReference>
<accession>A0A835LZE0</accession>
<reference evidence="1 2" key="1">
    <citation type="submission" date="2020-10" db="EMBL/GenBank/DDBJ databases">
        <title>The Coptis chinensis genome and diversification of protoberbering-type alkaloids.</title>
        <authorList>
            <person name="Wang B."/>
            <person name="Shu S."/>
            <person name="Song C."/>
            <person name="Liu Y."/>
        </authorList>
    </citation>
    <scope>NUCLEOTIDE SEQUENCE [LARGE SCALE GENOMIC DNA]</scope>
    <source>
        <strain evidence="1">HL-2020</strain>
        <tissue evidence="1">Leaf</tissue>
    </source>
</reference>
<dbReference type="Gene3D" id="3.60.10.10">
    <property type="entry name" value="Endonuclease/exonuclease/phosphatase"/>
    <property type="match status" value="1"/>
</dbReference>
<dbReference type="SUPFAM" id="SSF56219">
    <property type="entry name" value="DNase I-like"/>
    <property type="match status" value="1"/>
</dbReference>
<dbReference type="AlphaFoldDB" id="A0A835LZE0"/>
<gene>
    <name evidence="1" type="ORF">IFM89_013721</name>
</gene>
<evidence type="ECO:0008006" key="3">
    <source>
        <dbReference type="Google" id="ProtNLM"/>
    </source>
</evidence>
<dbReference type="PANTHER" id="PTHR33710:SF71">
    <property type="entry name" value="ENDONUCLEASE_EXONUCLEASE_PHOSPHATASE DOMAIN-CONTAINING PROTEIN"/>
    <property type="match status" value="1"/>
</dbReference>
<evidence type="ECO:0000313" key="1">
    <source>
        <dbReference type="EMBL" id="KAF9605051.1"/>
    </source>
</evidence>
<protein>
    <recommendedName>
        <fullName evidence="3">Endonuclease/exonuclease/phosphatase domain-containing protein</fullName>
    </recommendedName>
</protein>
<name>A0A835LZE0_9MAGN</name>
<comment type="caution">
    <text evidence="1">The sequence shown here is derived from an EMBL/GenBank/DDBJ whole genome shotgun (WGS) entry which is preliminary data.</text>
</comment>
<dbReference type="OrthoDB" id="1932741at2759"/>
<evidence type="ECO:0000313" key="2">
    <source>
        <dbReference type="Proteomes" id="UP000631114"/>
    </source>
</evidence>
<keyword evidence="2" id="KW-1185">Reference proteome</keyword>
<dbReference type="PANTHER" id="PTHR33710">
    <property type="entry name" value="BNAC02G09200D PROTEIN"/>
    <property type="match status" value="1"/>
</dbReference>
<dbReference type="EMBL" id="JADFTS010000005">
    <property type="protein sequence ID" value="KAF9605051.1"/>
    <property type="molecule type" value="Genomic_DNA"/>
</dbReference>
<sequence length="202" mass="23574">MEVEGSIITIIHAHCISIQRRQLWAELQHINNTNLPWLLMGDFNAYLSCSEKQGGKTIARAMNDLRECVSTSQLMEVPSNGFHHTWWNKQVGRFKIVGKLDRMFCNAIWSSKFPGWNYKVCNRVCSDHSPLVGRSIEIPRPKNVPFKFFNMWCSHPSFREVVQQSWEVPILGHSIFALTQKLKRLKGVLKRWNRGSLWKHQN</sequence>
<dbReference type="InterPro" id="IPR036691">
    <property type="entry name" value="Endo/exonu/phosph_ase_sf"/>
</dbReference>